<dbReference type="PATRIC" id="fig|700597.3.peg.1836"/>
<protein>
    <submittedName>
        <fullName evidence="1">Uncharacterized protein</fullName>
    </submittedName>
</protein>
<sequence length="66" mass="7680">MTKLKCPACPRTRGIGHYLCQTCWAQLAGDTRRRLSLRDGRALRRLRELHSGLEHGRPLREIRVSR</sequence>
<dbReference type="OrthoDB" id="4243352at2"/>
<proteinExistence type="predicted"/>
<dbReference type="RefSeq" id="WP_007493650.1">
    <property type="nucleotide sequence ID" value="NZ_AGBF01000019.1"/>
</dbReference>
<dbReference type="EMBL" id="AGBF01000019">
    <property type="protein sequence ID" value="EGX60130.1"/>
    <property type="molecule type" value="Genomic_DNA"/>
</dbReference>
<organism evidence="1 2">
    <name type="scientific">Streptomyces zinciresistens K42</name>
    <dbReference type="NCBI Taxonomy" id="700597"/>
    <lineage>
        <taxon>Bacteria</taxon>
        <taxon>Bacillati</taxon>
        <taxon>Actinomycetota</taxon>
        <taxon>Actinomycetes</taxon>
        <taxon>Kitasatosporales</taxon>
        <taxon>Streptomycetaceae</taxon>
        <taxon>Streptomyces</taxon>
    </lineage>
</organism>
<keyword evidence="2" id="KW-1185">Reference proteome</keyword>
<reference evidence="1 2" key="1">
    <citation type="submission" date="2011-08" db="EMBL/GenBank/DDBJ databases">
        <authorList>
            <person name="Lin Y."/>
            <person name="Hao X."/>
            <person name="Johnstone L."/>
            <person name="Miller S.J."/>
            <person name="Wei G."/>
            <person name="Rensing C."/>
        </authorList>
    </citation>
    <scope>NUCLEOTIDE SEQUENCE [LARGE SCALE GENOMIC DNA]</scope>
    <source>
        <strain evidence="1 2">K42</strain>
    </source>
</reference>
<dbReference type="Proteomes" id="UP000004217">
    <property type="component" value="Unassembled WGS sequence"/>
</dbReference>
<gene>
    <name evidence="1" type="ORF">SZN_09416</name>
</gene>
<name>G2G8R5_9ACTN</name>
<dbReference type="AlphaFoldDB" id="G2G8R5"/>
<accession>G2G8R5</accession>
<comment type="caution">
    <text evidence="1">The sequence shown here is derived from an EMBL/GenBank/DDBJ whole genome shotgun (WGS) entry which is preliminary data.</text>
</comment>
<evidence type="ECO:0000313" key="1">
    <source>
        <dbReference type="EMBL" id="EGX60130.1"/>
    </source>
</evidence>
<evidence type="ECO:0000313" key="2">
    <source>
        <dbReference type="Proteomes" id="UP000004217"/>
    </source>
</evidence>